<dbReference type="Proteomes" id="UP000036681">
    <property type="component" value="Unplaced"/>
</dbReference>
<evidence type="ECO:0000256" key="5">
    <source>
        <dbReference type="ARBA" id="ARBA00023136"/>
    </source>
</evidence>
<dbReference type="WBParaSite" id="ALUE_0001697001-mRNA-1">
    <property type="protein sequence ID" value="ALUE_0001697001-mRNA-1"/>
    <property type="gene ID" value="ALUE_0001697001"/>
</dbReference>
<name>A0A0M3IFH8_ASCLU</name>
<sequence length="452" mass="52255">MNFSMLFDEVCETSIRLYYEHSYMKRIFIAEFFIGIIAIISATLLMLAIFFNKTLHFNVRVLFICFCAALLVANIGVLLSSMYYLLSIVYRPPEERCQWLTFTKSDCIALKNVCNLGTAVIVVSALFLSIERIIATLLYRTYEQQQRRWIGLLLGGSQWGLIIPLLLLQKRGNEQVLPYCAAELYNPTLAKNTEYVLIVAEGCALLIFVRGNEQALPYCAAELYSPTLAKNTEYVLIVAEGCALLIFVVLWNHNHKKSVRLCSFYTRLFNASQNVSYALRRKAFVTRVFLLLFLKLNGFCSCSSVNERPYEHALNVRYQVRENVATTKLMVPIMLHNCFFISTLAVLYELFLPVQDYHSKAEDYLRDISRYAIYAELQSSLLPLMTILLMYIMGCFNPHIRHSFAHLLRLDRCFSKNANIINVTSEEHARQLYFDQLQQQWNNFTGDICNQR</sequence>
<evidence type="ECO:0000256" key="4">
    <source>
        <dbReference type="ARBA" id="ARBA00022989"/>
    </source>
</evidence>
<evidence type="ECO:0000256" key="1">
    <source>
        <dbReference type="ARBA" id="ARBA00004141"/>
    </source>
</evidence>
<evidence type="ECO:0000256" key="3">
    <source>
        <dbReference type="ARBA" id="ARBA00022692"/>
    </source>
</evidence>
<protein>
    <submittedName>
        <fullName evidence="8">G_PROTEIN_RECEP_F1_2 domain-containing protein</fullName>
    </submittedName>
</protein>
<reference evidence="8" key="1">
    <citation type="submission" date="2016-05" db="UniProtKB">
        <authorList>
            <consortium name="WormBaseParasite"/>
        </authorList>
    </citation>
    <scope>IDENTIFICATION</scope>
</reference>
<dbReference type="Pfam" id="PF10292">
    <property type="entry name" value="7TM_GPCR_Srab"/>
    <property type="match status" value="1"/>
</dbReference>
<evidence type="ECO:0000313" key="8">
    <source>
        <dbReference type="WBParaSite" id="ALUE_0001697001-mRNA-1"/>
    </source>
</evidence>
<evidence type="ECO:0000313" key="7">
    <source>
        <dbReference type="Proteomes" id="UP000036681"/>
    </source>
</evidence>
<accession>A0A0M3IFH8</accession>
<comment type="subcellular location">
    <subcellularLocation>
        <location evidence="1">Membrane</location>
        <topology evidence="1">Multi-pass membrane protein</topology>
    </subcellularLocation>
</comment>
<keyword evidence="5 6" id="KW-0472">Membrane</keyword>
<keyword evidence="4 6" id="KW-1133">Transmembrane helix</keyword>
<dbReference type="AlphaFoldDB" id="A0A0M3IFH8"/>
<dbReference type="InterPro" id="IPR053286">
    <property type="entry name" value="Nematode_rcpt-like_srab"/>
</dbReference>
<organism evidence="7 8">
    <name type="scientific">Ascaris lumbricoides</name>
    <name type="common">Giant roundworm</name>
    <dbReference type="NCBI Taxonomy" id="6252"/>
    <lineage>
        <taxon>Eukaryota</taxon>
        <taxon>Metazoa</taxon>
        <taxon>Ecdysozoa</taxon>
        <taxon>Nematoda</taxon>
        <taxon>Chromadorea</taxon>
        <taxon>Rhabditida</taxon>
        <taxon>Spirurina</taxon>
        <taxon>Ascaridomorpha</taxon>
        <taxon>Ascaridoidea</taxon>
        <taxon>Ascarididae</taxon>
        <taxon>Ascaris</taxon>
    </lineage>
</organism>
<dbReference type="GO" id="GO:0016020">
    <property type="term" value="C:membrane"/>
    <property type="evidence" value="ECO:0007669"/>
    <property type="project" value="UniProtKB-SubCell"/>
</dbReference>
<keyword evidence="7" id="KW-1185">Reference proteome</keyword>
<feature type="transmembrane region" description="Helical" evidence="6">
    <location>
        <begin position="149"/>
        <end position="168"/>
    </location>
</feature>
<dbReference type="PANTHER" id="PTHR46561">
    <property type="entry name" value="SERPENTINE RECEPTOR, CLASS AB (CLASS A-LIKE)-RELATED"/>
    <property type="match status" value="1"/>
</dbReference>
<proteinExistence type="inferred from homology"/>
<feature type="transmembrane region" description="Helical" evidence="6">
    <location>
        <begin position="27"/>
        <end position="49"/>
    </location>
</feature>
<dbReference type="GO" id="GO:0007606">
    <property type="term" value="P:sensory perception of chemical stimulus"/>
    <property type="evidence" value="ECO:0007669"/>
    <property type="project" value="InterPro"/>
</dbReference>
<feature type="transmembrane region" description="Helical" evidence="6">
    <location>
        <begin position="108"/>
        <end position="128"/>
    </location>
</feature>
<dbReference type="InterPro" id="IPR019408">
    <property type="entry name" value="7TM_GPCR_serpentine_rcpt_Srab"/>
</dbReference>
<keyword evidence="3 6" id="KW-0812">Transmembrane</keyword>
<feature type="transmembrane region" description="Helical" evidence="6">
    <location>
        <begin position="371"/>
        <end position="392"/>
    </location>
</feature>
<dbReference type="Pfam" id="PF03125">
    <property type="entry name" value="Sre"/>
    <property type="match status" value="1"/>
</dbReference>
<comment type="similarity">
    <text evidence="2">Belongs to the nematode receptor-like protein sre family.</text>
</comment>
<dbReference type="InterPro" id="IPR004151">
    <property type="entry name" value="7TM_GPCR_serpentine_rcpt_Sre"/>
</dbReference>
<feature type="transmembrane region" description="Helical" evidence="6">
    <location>
        <begin position="61"/>
        <end position="86"/>
    </location>
</feature>
<dbReference type="PANTHER" id="PTHR46561:SF11">
    <property type="entry name" value="SERPENTINE RECEPTOR CLASS ALPHA_BETA-14"/>
    <property type="match status" value="1"/>
</dbReference>
<feature type="transmembrane region" description="Helical" evidence="6">
    <location>
        <begin position="329"/>
        <end position="351"/>
    </location>
</feature>
<feature type="transmembrane region" description="Helical" evidence="6">
    <location>
        <begin position="234"/>
        <end position="251"/>
    </location>
</feature>
<evidence type="ECO:0000256" key="6">
    <source>
        <dbReference type="SAM" id="Phobius"/>
    </source>
</evidence>
<evidence type="ECO:0000256" key="2">
    <source>
        <dbReference type="ARBA" id="ARBA00006803"/>
    </source>
</evidence>